<dbReference type="AlphaFoldDB" id="E2ZAU1"/>
<dbReference type="STRING" id="706434.HMPREF9429_00559"/>
<evidence type="ECO:0000313" key="4">
    <source>
        <dbReference type="Proteomes" id="UP000003195"/>
    </source>
</evidence>
<feature type="transmembrane region" description="Helical" evidence="2">
    <location>
        <begin position="204"/>
        <end position="221"/>
    </location>
</feature>
<keyword evidence="2" id="KW-1133">Transmembrane helix</keyword>
<accession>E2ZAU1</accession>
<gene>
    <name evidence="3" type="ORF">HMPREF9429_00559</name>
</gene>
<keyword evidence="2" id="KW-0472">Membrane</keyword>
<dbReference type="Proteomes" id="UP000003195">
    <property type="component" value="Unassembled WGS sequence"/>
</dbReference>
<dbReference type="HOGENOM" id="CLU_825801_0_0_9"/>
<keyword evidence="1" id="KW-0175">Coiled coil</keyword>
<sequence>MSIKLSDDTLAAYNNSLSTIKEFNAKDLVRRDELGAEMSFADAEDDFESAIGLFKGLLDIDITRIPPSRVMVLISDMDNFISCIQAIKDFSSTQGVDTRQSLINDIINSYNGWFNDISPVIAYCIKADTDYDALKRQAQQARDDIVAELKQAKTEREETKQQTDEIIAAVQKAAHSVGVTNHTVNFQEAATSFEMEKGYWARRILWLSIVIVAYSLVSFWYCPIQLEEPYLYHFLQAALPRFTGLVVLFYGLTICSRNYRAQAHNYIINKNKQNALSTFETFVNASSNEEIRNAVLLQTTKAIFSNPQSGYLKEDGSSDDSAHIIEIIKDVSKLTNR</sequence>
<dbReference type="OrthoDB" id="5510751at2"/>
<keyword evidence="2" id="KW-0812">Transmembrane</keyword>
<feature type="coiled-coil region" evidence="1">
    <location>
        <begin position="124"/>
        <end position="169"/>
    </location>
</feature>
<dbReference type="eggNOG" id="ENOG502Z944">
    <property type="taxonomic scope" value="Bacteria"/>
</dbReference>
<reference evidence="3 4" key="1">
    <citation type="submission" date="2010-08" db="EMBL/GenBank/DDBJ databases">
        <authorList>
            <person name="Weinstock G."/>
            <person name="Sodergren E."/>
            <person name="Clifton S."/>
            <person name="Fulton L."/>
            <person name="Fulton B."/>
            <person name="Courtney L."/>
            <person name="Fronick C."/>
            <person name="Harrison M."/>
            <person name="Strong C."/>
            <person name="Farmer C."/>
            <person name="Delahaunty K."/>
            <person name="Markovic C."/>
            <person name="Hall O."/>
            <person name="Minx P."/>
            <person name="Tomlinson C."/>
            <person name="Mitreva M."/>
            <person name="Hou S."/>
            <person name="Chen J."/>
            <person name="Wollam A."/>
            <person name="Pepin K.H."/>
            <person name="Johnson M."/>
            <person name="Bhonagiri V."/>
            <person name="Zhang X."/>
            <person name="Suruliraj S."/>
            <person name="Warren W."/>
            <person name="Chinwalla A."/>
            <person name="Mardis E.R."/>
            <person name="Wilson R.K."/>
        </authorList>
    </citation>
    <scope>NUCLEOTIDE SEQUENCE [LARGE SCALE GENOMIC DNA]</scope>
    <source>
        <strain evidence="3 4">F0359</strain>
    </source>
</reference>
<organism evidence="3 4">
    <name type="scientific">Megasphaera micronuciformis F0359</name>
    <dbReference type="NCBI Taxonomy" id="706434"/>
    <lineage>
        <taxon>Bacteria</taxon>
        <taxon>Bacillati</taxon>
        <taxon>Bacillota</taxon>
        <taxon>Negativicutes</taxon>
        <taxon>Veillonellales</taxon>
        <taxon>Veillonellaceae</taxon>
        <taxon>Megasphaera</taxon>
    </lineage>
</organism>
<evidence type="ECO:0000256" key="1">
    <source>
        <dbReference type="SAM" id="Coils"/>
    </source>
</evidence>
<comment type="caution">
    <text evidence="3">The sequence shown here is derived from an EMBL/GenBank/DDBJ whole genome shotgun (WGS) entry which is preliminary data.</text>
</comment>
<feature type="transmembrane region" description="Helical" evidence="2">
    <location>
        <begin position="233"/>
        <end position="252"/>
    </location>
</feature>
<protein>
    <submittedName>
        <fullName evidence="3">Uncharacterized protein</fullName>
    </submittedName>
</protein>
<name>E2ZAU1_9FIRM</name>
<evidence type="ECO:0000313" key="3">
    <source>
        <dbReference type="EMBL" id="EFQ04623.1"/>
    </source>
</evidence>
<dbReference type="EMBL" id="AECS01000012">
    <property type="protein sequence ID" value="EFQ04623.1"/>
    <property type="molecule type" value="Genomic_DNA"/>
</dbReference>
<dbReference type="RefSeq" id="WP_006941414.1">
    <property type="nucleotide sequence ID" value="NZ_GL538186.1"/>
</dbReference>
<proteinExistence type="predicted"/>
<evidence type="ECO:0000256" key="2">
    <source>
        <dbReference type="SAM" id="Phobius"/>
    </source>
</evidence>
<keyword evidence="4" id="KW-1185">Reference proteome</keyword>